<dbReference type="PROSITE" id="PS51375">
    <property type="entry name" value="PPR"/>
    <property type="match status" value="7"/>
</dbReference>
<dbReference type="FunFam" id="1.25.40.10:FF:000090">
    <property type="entry name" value="Pentatricopeptide repeat-containing protein, chloroplastic"/>
    <property type="match status" value="1"/>
</dbReference>
<dbReference type="InterPro" id="IPR011990">
    <property type="entry name" value="TPR-like_helical_dom_sf"/>
</dbReference>
<proteinExistence type="predicted"/>
<dbReference type="GO" id="GO:0009451">
    <property type="term" value="P:RNA modification"/>
    <property type="evidence" value="ECO:0007669"/>
    <property type="project" value="InterPro"/>
</dbReference>
<evidence type="ECO:0000313" key="4">
    <source>
        <dbReference type="Proteomes" id="UP001291623"/>
    </source>
</evidence>
<accession>A0AAE1VGM5</accession>
<evidence type="ECO:0000256" key="1">
    <source>
        <dbReference type="ARBA" id="ARBA00022737"/>
    </source>
</evidence>
<dbReference type="InterPro" id="IPR002885">
    <property type="entry name" value="PPR_rpt"/>
</dbReference>
<dbReference type="Gene3D" id="1.25.40.10">
    <property type="entry name" value="Tetratricopeptide repeat domain"/>
    <property type="match status" value="5"/>
</dbReference>
<dbReference type="AlphaFoldDB" id="A0AAE1VGM5"/>
<feature type="repeat" description="PPR" evidence="2">
    <location>
        <begin position="594"/>
        <end position="628"/>
    </location>
</feature>
<name>A0AAE1VGM5_9SOLA</name>
<dbReference type="Pfam" id="PF20431">
    <property type="entry name" value="E_motif"/>
    <property type="match status" value="1"/>
</dbReference>
<feature type="repeat" description="PPR" evidence="2">
    <location>
        <begin position="457"/>
        <end position="491"/>
    </location>
</feature>
<gene>
    <name evidence="3" type="ORF">RND71_019606</name>
</gene>
<feature type="repeat" description="PPR" evidence="2">
    <location>
        <begin position="88"/>
        <end position="122"/>
    </location>
</feature>
<keyword evidence="1" id="KW-0677">Repeat</keyword>
<dbReference type="GO" id="GO:0003723">
    <property type="term" value="F:RNA binding"/>
    <property type="evidence" value="ECO:0007669"/>
    <property type="project" value="InterPro"/>
</dbReference>
<feature type="repeat" description="PPR" evidence="2">
    <location>
        <begin position="189"/>
        <end position="223"/>
    </location>
</feature>
<feature type="repeat" description="PPR" evidence="2">
    <location>
        <begin position="492"/>
        <end position="527"/>
    </location>
</feature>
<comment type="caution">
    <text evidence="3">The sequence shown here is derived from an EMBL/GenBank/DDBJ whole genome shotgun (WGS) entry which is preliminary data.</text>
</comment>
<feature type="repeat" description="PPR" evidence="2">
    <location>
        <begin position="359"/>
        <end position="393"/>
    </location>
</feature>
<dbReference type="NCBIfam" id="TIGR00756">
    <property type="entry name" value="PPR"/>
    <property type="match status" value="8"/>
</dbReference>
<dbReference type="Pfam" id="PF01535">
    <property type="entry name" value="PPR"/>
    <property type="match status" value="4"/>
</dbReference>
<dbReference type="Pfam" id="PF13041">
    <property type="entry name" value="PPR_2"/>
    <property type="match status" value="3"/>
</dbReference>
<keyword evidence="4" id="KW-1185">Reference proteome</keyword>
<dbReference type="SUPFAM" id="SSF48452">
    <property type="entry name" value="TPR-like"/>
    <property type="match status" value="1"/>
</dbReference>
<dbReference type="Proteomes" id="UP001291623">
    <property type="component" value="Unassembled WGS sequence"/>
</dbReference>
<dbReference type="FunFam" id="1.25.40.10:FF:000285">
    <property type="entry name" value="Pentatricopeptide repeat-containing protein, chloroplastic"/>
    <property type="match status" value="1"/>
</dbReference>
<protein>
    <submittedName>
        <fullName evidence="3">Uncharacterized protein</fullName>
    </submittedName>
</protein>
<dbReference type="PANTHER" id="PTHR47926">
    <property type="entry name" value="PENTATRICOPEPTIDE REPEAT-CONTAINING PROTEIN"/>
    <property type="match status" value="1"/>
</dbReference>
<evidence type="ECO:0000256" key="2">
    <source>
        <dbReference type="PROSITE-ProRule" id="PRU00708"/>
    </source>
</evidence>
<dbReference type="InterPro" id="IPR046848">
    <property type="entry name" value="E_motif"/>
</dbReference>
<reference evidence="3" key="1">
    <citation type="submission" date="2023-12" db="EMBL/GenBank/DDBJ databases">
        <title>Genome assembly of Anisodus tanguticus.</title>
        <authorList>
            <person name="Wang Y.-J."/>
        </authorList>
    </citation>
    <scope>NUCLEOTIDE SEQUENCE</scope>
    <source>
        <strain evidence="3">KB-2021</strain>
        <tissue evidence="3">Leaf</tissue>
    </source>
</reference>
<sequence length="639" mass="71514">MKVWSFYKKFSTMPATTMRPFLTFEINHLLQLCNNSKSIDLTKKTHQQIIVHGQSHNPFIITKLIQVCAERDDIKSAHNLFVELSQRNVFAWTAVISYFSRNSQIIECLNTYKEMKLDGILPDGYVFPLVLRICAMFSRFDIGVQIHRDIIVCGVEWNLQVNHSLIDMYSKCGDIQSAARVFDAMQENDLLSWNLIISGYVSNELLDLAVETFGRMSMEGCQPDIVTLNTVMDAYCRMGKCDEARKIFVLIKEPSIISWTTLISGYSRIGNHGSALNIFREMINRREVCPDLDCLSSVLSSCQLIGDLRSAQEIHAHGIKTGSSFSFHRSSGPALLTLYAKCGRIRDARHVFELMDRMDVVAWNSMIHGFSELGMKDSALEYFKEMLTIGIKINETTLSIVLPVCDLKYGKQIHAYISRSSLWDGVTSIWNALIYMYSKCGCIGNALSVFSHLDHKDIVSWNTIIGGLGMHGLGQDALHLLEKLSLSGIQPNALTFTSVLSACSHSGLVDEGLDIFHRMVEEFGLNPRMEHFTCVVDLLTRAGRLEDAIDFIGKMCVKPNRHVWGSVLTAALAHQKVSVGVLASENLVELEPENPGHYVTLSNLYTKAGRISDALAVRKLMETKGLVKGSGCSWVVEGN</sequence>
<organism evidence="3 4">
    <name type="scientific">Anisodus tanguticus</name>
    <dbReference type="NCBI Taxonomy" id="243964"/>
    <lineage>
        <taxon>Eukaryota</taxon>
        <taxon>Viridiplantae</taxon>
        <taxon>Streptophyta</taxon>
        <taxon>Embryophyta</taxon>
        <taxon>Tracheophyta</taxon>
        <taxon>Spermatophyta</taxon>
        <taxon>Magnoliopsida</taxon>
        <taxon>eudicotyledons</taxon>
        <taxon>Gunneridae</taxon>
        <taxon>Pentapetalae</taxon>
        <taxon>asterids</taxon>
        <taxon>lamiids</taxon>
        <taxon>Solanales</taxon>
        <taxon>Solanaceae</taxon>
        <taxon>Solanoideae</taxon>
        <taxon>Hyoscyameae</taxon>
        <taxon>Anisodus</taxon>
    </lineage>
</organism>
<evidence type="ECO:0000313" key="3">
    <source>
        <dbReference type="EMBL" id="KAK4360654.1"/>
    </source>
</evidence>
<dbReference type="EMBL" id="JAVYJV010000010">
    <property type="protein sequence ID" value="KAK4360654.1"/>
    <property type="molecule type" value="Genomic_DNA"/>
</dbReference>
<dbReference type="InterPro" id="IPR046960">
    <property type="entry name" value="PPR_At4g14850-like_plant"/>
</dbReference>
<feature type="repeat" description="PPR" evidence="2">
    <location>
        <begin position="224"/>
        <end position="258"/>
    </location>
</feature>